<keyword evidence="1" id="KW-0732">Signal</keyword>
<keyword evidence="3" id="KW-1185">Reference proteome</keyword>
<reference evidence="3" key="1">
    <citation type="journal article" date="2019" name="Int. J. Syst. Evol. Microbiol.">
        <title>The Global Catalogue of Microorganisms (GCM) 10K type strain sequencing project: providing services to taxonomists for standard genome sequencing and annotation.</title>
        <authorList>
            <consortium name="The Broad Institute Genomics Platform"/>
            <consortium name="The Broad Institute Genome Sequencing Center for Infectious Disease"/>
            <person name="Wu L."/>
            <person name="Ma J."/>
        </authorList>
    </citation>
    <scope>NUCLEOTIDE SEQUENCE [LARGE SCALE GENOMIC DNA]</scope>
    <source>
        <strain evidence="3">CCUG 62215</strain>
    </source>
</reference>
<dbReference type="Proteomes" id="UP001597013">
    <property type="component" value="Unassembled WGS sequence"/>
</dbReference>
<feature type="signal peptide" evidence="1">
    <location>
        <begin position="1"/>
        <end position="18"/>
    </location>
</feature>
<evidence type="ECO:0000256" key="1">
    <source>
        <dbReference type="SAM" id="SignalP"/>
    </source>
</evidence>
<proteinExistence type="predicted"/>
<feature type="chain" id="PRO_5047226588" evidence="1">
    <location>
        <begin position="19"/>
        <end position="480"/>
    </location>
</feature>
<gene>
    <name evidence="2" type="ORF">ACFQ1Q_11790</name>
</gene>
<comment type="caution">
    <text evidence="2">The sequence shown here is derived from an EMBL/GenBank/DDBJ whole genome shotgun (WGS) entry which is preliminary data.</text>
</comment>
<evidence type="ECO:0000313" key="2">
    <source>
        <dbReference type="EMBL" id="MFD1063929.1"/>
    </source>
</evidence>
<name>A0ABW3NAB2_9FLAO</name>
<evidence type="ECO:0000313" key="3">
    <source>
        <dbReference type="Proteomes" id="UP001597013"/>
    </source>
</evidence>
<organism evidence="2 3">
    <name type="scientific">Winogradskyella litorisediminis</name>
    <dbReference type="NCBI Taxonomy" id="1156618"/>
    <lineage>
        <taxon>Bacteria</taxon>
        <taxon>Pseudomonadati</taxon>
        <taxon>Bacteroidota</taxon>
        <taxon>Flavobacteriia</taxon>
        <taxon>Flavobacteriales</taxon>
        <taxon>Flavobacteriaceae</taxon>
        <taxon>Winogradskyella</taxon>
    </lineage>
</organism>
<protein>
    <submittedName>
        <fullName evidence="2">Uncharacterized protein</fullName>
    </submittedName>
</protein>
<dbReference type="RefSeq" id="WP_386131654.1">
    <property type="nucleotide sequence ID" value="NZ_JBHTJL010000016.1"/>
</dbReference>
<sequence length="480" mass="54319">MKNFFTFLLALSFSIGFAQEFKIESSTQFEKNHENEVTEVVFATPYGFSTYSYLKNVFLDNQKEITITKYDQQLQQAGTIRFNLPKLEQRAADLDKVIELEKDLIFISNSMSKKQGIRNIYAQVYNLESNAVSELKIIASYPIESYSKSGQVEVNVSENKQQIVVLANMPFVKKTQEKVKVWVFNTNLDEQWNATHTIGLDSERAHNQDVHVANDGTVHLVKRHKYSTKKATSTLVTINGDNKTETLISTPNFFVRNTTLVNVGTDNLLAGFYYEGKVPYVKNTSDEGNETSGVFLYSINDSKIIGQHKFMVDGKPVKDLASVTPVFTHVFGDDLFIVGEKQTYSSKFKEGNSTELDYMYTHGPTAIIHLNTNGTLKEMNVLNNANTFKNAQSERASVAALPMNGGVKLFYNKSTFTVAGFYDNAEKTTYNTLPTKYKDNTSTSTSYLVPKSLKAVDNYNLIYFVATNGNRYWLNKMTWE</sequence>
<accession>A0ABW3NAB2</accession>
<dbReference type="EMBL" id="JBHTJL010000016">
    <property type="protein sequence ID" value="MFD1063929.1"/>
    <property type="molecule type" value="Genomic_DNA"/>
</dbReference>